<name>A0A3D9YY76_9HYPH</name>
<gene>
    <name evidence="2" type="ORF">DES32_1341</name>
</gene>
<reference evidence="2 3" key="1">
    <citation type="submission" date="2018-08" db="EMBL/GenBank/DDBJ databases">
        <title>Genomic Encyclopedia of Type Strains, Phase IV (KMG-IV): sequencing the most valuable type-strain genomes for metagenomic binning, comparative biology and taxonomic classification.</title>
        <authorList>
            <person name="Goeker M."/>
        </authorList>
    </citation>
    <scope>NUCLEOTIDE SEQUENCE [LARGE SCALE GENOMIC DNA]</scope>
    <source>
        <strain evidence="2 3">BW863</strain>
    </source>
</reference>
<dbReference type="InterPro" id="IPR007922">
    <property type="entry name" value="DciA-like"/>
</dbReference>
<dbReference type="OrthoDB" id="7160947at2"/>
<evidence type="ECO:0000256" key="1">
    <source>
        <dbReference type="SAM" id="MobiDB-lite"/>
    </source>
</evidence>
<comment type="caution">
    <text evidence="2">The sequence shown here is derived from an EMBL/GenBank/DDBJ whole genome shotgun (WGS) entry which is preliminary data.</text>
</comment>
<evidence type="ECO:0000313" key="3">
    <source>
        <dbReference type="Proteomes" id="UP000256900"/>
    </source>
</evidence>
<dbReference type="InterPro" id="IPR010593">
    <property type="entry name" value="DUF1159"/>
</dbReference>
<proteinExistence type="predicted"/>
<dbReference type="RefSeq" id="WP_115835884.1">
    <property type="nucleotide sequence ID" value="NZ_CP025086.1"/>
</dbReference>
<feature type="region of interest" description="Disordered" evidence="1">
    <location>
        <begin position="1"/>
        <end position="21"/>
    </location>
</feature>
<dbReference type="PIRSF" id="PIRSF032064">
    <property type="entry name" value="UCP032064"/>
    <property type="match status" value="1"/>
</dbReference>
<protein>
    <submittedName>
        <fullName evidence="2">Uncharacterized protein</fullName>
    </submittedName>
</protein>
<evidence type="ECO:0000313" key="2">
    <source>
        <dbReference type="EMBL" id="REF87713.1"/>
    </source>
</evidence>
<dbReference type="Pfam" id="PF05258">
    <property type="entry name" value="DciA"/>
    <property type="match status" value="1"/>
</dbReference>
<keyword evidence="3" id="KW-1185">Reference proteome</keyword>
<accession>A0A3D9YY76</accession>
<sequence>MPKAPPSRASASRAASSRGPWSRPLADLVDAAIDPVLARQGFGESQIVLYWEDIVGERLAAMSEPMALKWPPRGKASREHAPATLVVRVESGFALELQHLAGVVIERVNAHLGFACVDRIGLRQGPLLRKSARKTRPAPPSEAQVAAAAAIVGDIAEAPLRQALTRLGARIIEHSLDRKPTP</sequence>
<dbReference type="Proteomes" id="UP000256900">
    <property type="component" value="Unassembled WGS sequence"/>
</dbReference>
<dbReference type="AlphaFoldDB" id="A0A3D9YY76"/>
<dbReference type="EMBL" id="QUMO01000002">
    <property type="protein sequence ID" value="REF87713.1"/>
    <property type="molecule type" value="Genomic_DNA"/>
</dbReference>
<organism evidence="2 3">
    <name type="scientific">Methylovirgula ligni</name>
    <dbReference type="NCBI Taxonomy" id="569860"/>
    <lineage>
        <taxon>Bacteria</taxon>
        <taxon>Pseudomonadati</taxon>
        <taxon>Pseudomonadota</taxon>
        <taxon>Alphaproteobacteria</taxon>
        <taxon>Hyphomicrobiales</taxon>
        <taxon>Beijerinckiaceae</taxon>
        <taxon>Methylovirgula</taxon>
    </lineage>
</organism>